<protein>
    <recommendedName>
        <fullName evidence="1">Ion transport N-terminal domain-containing protein</fullName>
    </recommendedName>
</protein>
<reference evidence="2" key="1">
    <citation type="submission" date="2015-07" db="EMBL/GenBank/DDBJ databases">
        <title>MeaNS - Measles Nucleotide Surveillance Program.</title>
        <authorList>
            <person name="Tran T."/>
            <person name="Druce J."/>
        </authorList>
    </citation>
    <scope>NUCLEOTIDE SEQUENCE</scope>
    <source>
        <strain evidence="2">UCB-OBI-ISO-001</strain>
        <tissue evidence="2">Gonad</tissue>
    </source>
</reference>
<feature type="domain" description="Ion transport N-terminal" evidence="1">
    <location>
        <begin position="84"/>
        <end position="126"/>
    </location>
</feature>
<organism evidence="2">
    <name type="scientific">Octopus bimaculoides</name>
    <name type="common">California two-spotted octopus</name>
    <dbReference type="NCBI Taxonomy" id="37653"/>
    <lineage>
        <taxon>Eukaryota</taxon>
        <taxon>Metazoa</taxon>
        <taxon>Spiralia</taxon>
        <taxon>Lophotrochozoa</taxon>
        <taxon>Mollusca</taxon>
        <taxon>Cephalopoda</taxon>
        <taxon>Coleoidea</taxon>
        <taxon>Octopodiformes</taxon>
        <taxon>Octopoda</taxon>
        <taxon>Incirrata</taxon>
        <taxon>Octopodidae</taxon>
        <taxon>Octopus</taxon>
    </lineage>
</organism>
<dbReference type="EMBL" id="KQ420117">
    <property type="protein sequence ID" value="KOF81260.1"/>
    <property type="molecule type" value="Genomic_DNA"/>
</dbReference>
<name>A0A0L8GXF5_OCTBM</name>
<accession>A0A0L8GXF5</accession>
<evidence type="ECO:0000259" key="1">
    <source>
        <dbReference type="Pfam" id="PF08412"/>
    </source>
</evidence>
<gene>
    <name evidence="2" type="ORF">OCBIM_22026790mg</name>
</gene>
<dbReference type="InterPro" id="IPR013621">
    <property type="entry name" value="Ion_trans_N"/>
</dbReference>
<dbReference type="OrthoDB" id="421226at2759"/>
<proteinExistence type="predicted"/>
<dbReference type="Pfam" id="PF08412">
    <property type="entry name" value="Ion_trans_N"/>
    <property type="match status" value="1"/>
</dbReference>
<dbReference type="STRING" id="37653.A0A0L8GXF5"/>
<sequence>MPCLPQSNPNPSITITIDSDDESVYSDYLSPEINYKSDARVQFIGDDTSLYGTPKEELLPCREENVTVENSKSSPTSFLKDQIYSFFQPSDNKLAMKLFGNKNALYKEKMRHKRVGNWVIHPCSNFR</sequence>
<evidence type="ECO:0000313" key="2">
    <source>
        <dbReference type="EMBL" id="KOF81260.1"/>
    </source>
</evidence>
<dbReference type="AlphaFoldDB" id="A0A0L8GXF5"/>